<dbReference type="Proteomes" id="UP000224567">
    <property type="component" value="Unassembled WGS sequence"/>
</dbReference>
<dbReference type="PANTHER" id="PTHR10168">
    <property type="entry name" value="GLUTAREDOXIN"/>
    <property type="match status" value="1"/>
</dbReference>
<dbReference type="Gene3D" id="3.40.30.10">
    <property type="entry name" value="Glutaredoxin"/>
    <property type="match status" value="1"/>
</dbReference>
<name>A0A2G2XEK9_CAPBA</name>
<sequence>MHRTSAGRFSVTPTAGGSNTGESRMPPGLPSNRRKGKAITGFDKLIAENAILIVSMSECCMCALVKSLLVLLGVNPVIFKVDEKEKTYVLIKLIKMNEGVSNDTGEAWELTTVYIRGKDLEGNFLATMDNNALGVILAGLEMINRSMENNLVPKRTETESSLSKGTSEVARLHPPLYELALQVLSQSRAEYDEHGEEECFKRDDVDANRPSTIELVKAFSIDRYPVRIQCDGVADLTGDFVVKSTIGKYFDAFRKILRQQK</sequence>
<protein>
    <recommendedName>
        <fullName evidence="5">Glutaredoxin domain-containing protein</fullName>
    </recommendedName>
</protein>
<evidence type="ECO:0000256" key="1">
    <source>
        <dbReference type="ARBA" id="ARBA00023284"/>
    </source>
</evidence>
<dbReference type="AlphaFoldDB" id="A0A2G2XEK9"/>
<comment type="caution">
    <text evidence="3">The sequence shown here is derived from an EMBL/GenBank/DDBJ whole genome shotgun (WGS) entry which is preliminary data.</text>
</comment>
<proteinExistence type="predicted"/>
<dbReference type="OrthoDB" id="1226407at2759"/>
<evidence type="ECO:0000313" key="3">
    <source>
        <dbReference type="EMBL" id="PHT55917.1"/>
    </source>
</evidence>
<dbReference type="STRING" id="33114.A0A2G2XEK9"/>
<keyword evidence="1" id="KW-0676">Redox-active center</keyword>
<reference evidence="4" key="2">
    <citation type="journal article" date="2017" name="J. Anim. Genet.">
        <title>Multiple reference genome sequences of hot pepper reveal the massive evolution of plant disease resistance genes by retroduplication.</title>
        <authorList>
            <person name="Kim S."/>
            <person name="Park J."/>
            <person name="Yeom S.-I."/>
            <person name="Kim Y.-M."/>
            <person name="Seo E."/>
            <person name="Kim K.-T."/>
            <person name="Kim M.-S."/>
            <person name="Lee J.M."/>
            <person name="Cheong K."/>
            <person name="Shin H.-S."/>
            <person name="Kim S.-B."/>
            <person name="Han K."/>
            <person name="Lee J."/>
            <person name="Park M."/>
            <person name="Lee H.-A."/>
            <person name="Lee H.-Y."/>
            <person name="Lee Y."/>
            <person name="Oh S."/>
            <person name="Lee J.H."/>
            <person name="Choi E."/>
            <person name="Choi E."/>
            <person name="Lee S.E."/>
            <person name="Jeon J."/>
            <person name="Kim H."/>
            <person name="Choi G."/>
            <person name="Song H."/>
            <person name="Lee J."/>
            <person name="Lee S.-C."/>
            <person name="Kwon J.-K."/>
            <person name="Lee H.-Y."/>
            <person name="Koo N."/>
            <person name="Hong Y."/>
            <person name="Kim R.W."/>
            <person name="Kang W.-H."/>
            <person name="Huh J.H."/>
            <person name="Kang B.-C."/>
            <person name="Yang T.-J."/>
            <person name="Lee Y.-H."/>
            <person name="Bennetzen J.L."/>
            <person name="Choi D."/>
        </authorList>
    </citation>
    <scope>NUCLEOTIDE SEQUENCE [LARGE SCALE GENOMIC DNA]</scope>
    <source>
        <strain evidence="4">cv. PBC81</strain>
    </source>
</reference>
<evidence type="ECO:0008006" key="5">
    <source>
        <dbReference type="Google" id="ProtNLM"/>
    </source>
</evidence>
<keyword evidence="4" id="KW-1185">Reference proteome</keyword>
<evidence type="ECO:0000313" key="4">
    <source>
        <dbReference type="Proteomes" id="UP000224567"/>
    </source>
</evidence>
<dbReference type="InterPro" id="IPR011905">
    <property type="entry name" value="GlrX-like_pln_2"/>
</dbReference>
<accession>A0A2G2XEK9</accession>
<dbReference type="EMBL" id="MLFT02000002">
    <property type="protein sequence ID" value="PHT55917.1"/>
    <property type="molecule type" value="Genomic_DNA"/>
</dbReference>
<feature type="compositionally biased region" description="Polar residues" evidence="2">
    <location>
        <begin position="11"/>
        <end position="22"/>
    </location>
</feature>
<gene>
    <name evidence="3" type="ORF">CQW23_04403</name>
</gene>
<feature type="region of interest" description="Disordered" evidence="2">
    <location>
        <begin position="1"/>
        <end position="35"/>
    </location>
</feature>
<reference evidence="3 4" key="1">
    <citation type="journal article" date="2017" name="Genome Biol.">
        <title>New reference genome sequences of hot pepper reveal the massive evolution of plant disease-resistance genes by retroduplication.</title>
        <authorList>
            <person name="Kim S."/>
            <person name="Park J."/>
            <person name="Yeom S.I."/>
            <person name="Kim Y.M."/>
            <person name="Seo E."/>
            <person name="Kim K.T."/>
            <person name="Kim M.S."/>
            <person name="Lee J.M."/>
            <person name="Cheong K."/>
            <person name="Shin H.S."/>
            <person name="Kim S.B."/>
            <person name="Han K."/>
            <person name="Lee J."/>
            <person name="Park M."/>
            <person name="Lee H.A."/>
            <person name="Lee H.Y."/>
            <person name="Lee Y."/>
            <person name="Oh S."/>
            <person name="Lee J.H."/>
            <person name="Choi E."/>
            <person name="Choi E."/>
            <person name="Lee S.E."/>
            <person name="Jeon J."/>
            <person name="Kim H."/>
            <person name="Choi G."/>
            <person name="Song H."/>
            <person name="Lee J."/>
            <person name="Lee S.C."/>
            <person name="Kwon J.K."/>
            <person name="Lee H.Y."/>
            <person name="Koo N."/>
            <person name="Hong Y."/>
            <person name="Kim R.W."/>
            <person name="Kang W.H."/>
            <person name="Huh J.H."/>
            <person name="Kang B.C."/>
            <person name="Yang T.J."/>
            <person name="Lee Y.H."/>
            <person name="Bennetzen J.L."/>
            <person name="Choi D."/>
        </authorList>
    </citation>
    <scope>NUCLEOTIDE SEQUENCE [LARGE SCALE GENOMIC DNA]</scope>
    <source>
        <strain evidence="4">cv. PBC81</strain>
    </source>
</reference>
<evidence type="ECO:0000256" key="2">
    <source>
        <dbReference type="SAM" id="MobiDB-lite"/>
    </source>
</evidence>
<organism evidence="3 4">
    <name type="scientific">Capsicum baccatum</name>
    <name type="common">Peruvian pepper</name>
    <dbReference type="NCBI Taxonomy" id="33114"/>
    <lineage>
        <taxon>Eukaryota</taxon>
        <taxon>Viridiplantae</taxon>
        <taxon>Streptophyta</taxon>
        <taxon>Embryophyta</taxon>
        <taxon>Tracheophyta</taxon>
        <taxon>Spermatophyta</taxon>
        <taxon>Magnoliopsida</taxon>
        <taxon>eudicotyledons</taxon>
        <taxon>Gunneridae</taxon>
        <taxon>Pentapetalae</taxon>
        <taxon>asterids</taxon>
        <taxon>lamiids</taxon>
        <taxon>Solanales</taxon>
        <taxon>Solanaceae</taxon>
        <taxon>Solanoideae</taxon>
        <taxon>Capsiceae</taxon>
        <taxon>Capsicum</taxon>
    </lineage>
</organism>